<proteinExistence type="predicted"/>
<organism evidence="1 2">
    <name type="scientific">Nonlabens agnitus</name>
    <dbReference type="NCBI Taxonomy" id="870484"/>
    <lineage>
        <taxon>Bacteria</taxon>
        <taxon>Pseudomonadati</taxon>
        <taxon>Bacteroidota</taxon>
        <taxon>Flavobacteriia</taxon>
        <taxon>Flavobacteriales</taxon>
        <taxon>Flavobacteriaceae</taxon>
        <taxon>Nonlabens</taxon>
    </lineage>
</organism>
<dbReference type="EMBL" id="MQUC01000003">
    <property type="protein sequence ID" value="PRP67143.1"/>
    <property type="molecule type" value="Genomic_DNA"/>
</dbReference>
<dbReference type="Proteomes" id="UP000239532">
    <property type="component" value="Unassembled WGS sequence"/>
</dbReference>
<evidence type="ECO:0000313" key="1">
    <source>
        <dbReference type="EMBL" id="PRP67143.1"/>
    </source>
</evidence>
<accession>A0A2S9WUJ2</accession>
<comment type="caution">
    <text evidence="1">The sequence shown here is derived from an EMBL/GenBank/DDBJ whole genome shotgun (WGS) entry which is preliminary data.</text>
</comment>
<keyword evidence="2" id="KW-1185">Reference proteome</keyword>
<reference evidence="1 2" key="1">
    <citation type="submission" date="2016-11" db="EMBL/GenBank/DDBJ databases">
        <title>Trade-off between light-utilization and light-protection in marine flavobacteria.</title>
        <authorList>
            <person name="Kumagai Y."/>
        </authorList>
    </citation>
    <scope>NUCLEOTIDE SEQUENCE [LARGE SCALE GENOMIC DNA]</scope>
    <source>
        <strain evidence="1 2">JCM 17109</strain>
    </source>
</reference>
<gene>
    <name evidence="1" type="ORF">BST86_08555</name>
</gene>
<sequence>MRNKNLEKNQMKIAYKICCIFLLCILSIKLNAQINVRIENDDNLFWQPNIELSYSDFKSKSNEDCEKFNEKYGWEMSGTIELKGIVDVPKSHLSKRIRKRKGDDKSYIAPVFCKNCSCKLSENSSELEVHKLLFDVAEMCSRALRRELSETKAKMEINNVNTMFFTTAKNKWDERMRKIWGTILQDILIENKKGAYLEWRNLINELMEKNEEFATKPNEIKRLMSEMPIEEGYVEADRIVGDLDN</sequence>
<name>A0A2S9WUJ2_9FLAO</name>
<dbReference type="OrthoDB" id="1100868at2"/>
<evidence type="ECO:0000313" key="2">
    <source>
        <dbReference type="Proteomes" id="UP000239532"/>
    </source>
</evidence>
<dbReference type="AlphaFoldDB" id="A0A2S9WUJ2"/>
<dbReference type="RefSeq" id="WP_105982915.1">
    <property type="nucleotide sequence ID" value="NZ_MQUC01000003.1"/>
</dbReference>
<protein>
    <submittedName>
        <fullName evidence="1">Uncharacterized protein</fullName>
    </submittedName>
</protein>